<protein>
    <recommendedName>
        <fullName evidence="4">p-glycoprotein</fullName>
    </recommendedName>
</protein>
<feature type="non-terminal residue" evidence="1">
    <location>
        <position position="1"/>
    </location>
</feature>
<comment type="caution">
    <text evidence="1">The sequence shown here is derived from an EMBL/GenBank/DDBJ whole genome shotgun (WGS) entry which is preliminary data.</text>
</comment>
<organism evidence="1 3">
    <name type="scientific">Didymodactylos carnosus</name>
    <dbReference type="NCBI Taxonomy" id="1234261"/>
    <lineage>
        <taxon>Eukaryota</taxon>
        <taxon>Metazoa</taxon>
        <taxon>Spiralia</taxon>
        <taxon>Gnathifera</taxon>
        <taxon>Rotifera</taxon>
        <taxon>Eurotatoria</taxon>
        <taxon>Bdelloidea</taxon>
        <taxon>Philodinida</taxon>
        <taxon>Philodinidae</taxon>
        <taxon>Didymodactylos</taxon>
    </lineage>
</organism>
<gene>
    <name evidence="1" type="ORF">OVA965_LOCUS38234</name>
    <name evidence="2" type="ORF">TMI583_LOCUS39401</name>
</gene>
<dbReference type="GO" id="GO:0005743">
    <property type="term" value="C:mitochondrial inner membrane"/>
    <property type="evidence" value="ECO:0007669"/>
    <property type="project" value="TreeGrafter"/>
</dbReference>
<dbReference type="GO" id="GO:0090374">
    <property type="term" value="P:oligopeptide export from mitochondrion"/>
    <property type="evidence" value="ECO:0007669"/>
    <property type="project" value="TreeGrafter"/>
</dbReference>
<dbReference type="InterPro" id="IPR039421">
    <property type="entry name" value="Type_1_exporter"/>
</dbReference>
<evidence type="ECO:0000313" key="3">
    <source>
        <dbReference type="Proteomes" id="UP000677228"/>
    </source>
</evidence>
<reference evidence="1" key="1">
    <citation type="submission" date="2021-02" db="EMBL/GenBank/DDBJ databases">
        <authorList>
            <person name="Nowell W R."/>
        </authorList>
    </citation>
    <scope>NUCLEOTIDE SEQUENCE</scope>
</reference>
<dbReference type="Proteomes" id="UP000677228">
    <property type="component" value="Unassembled WGS sequence"/>
</dbReference>
<dbReference type="InterPro" id="IPR027417">
    <property type="entry name" value="P-loop_NTPase"/>
</dbReference>
<sequence>HRLSTIRNADIIGVMFRGKLVEIGTHSELIKKNGIYSELMRIQQAGFDII</sequence>
<dbReference type="AlphaFoldDB" id="A0A8S2FQD3"/>
<dbReference type="Proteomes" id="UP000682733">
    <property type="component" value="Unassembled WGS sequence"/>
</dbReference>
<dbReference type="PANTHER" id="PTHR43394">
    <property type="entry name" value="ATP-DEPENDENT PERMEASE MDL1, MITOCHONDRIAL"/>
    <property type="match status" value="1"/>
</dbReference>
<dbReference type="PANTHER" id="PTHR43394:SF1">
    <property type="entry name" value="ATP-BINDING CASSETTE SUB-FAMILY B MEMBER 10, MITOCHONDRIAL"/>
    <property type="match status" value="1"/>
</dbReference>
<dbReference type="EMBL" id="CAJNOK010037407">
    <property type="protein sequence ID" value="CAF1530607.1"/>
    <property type="molecule type" value="Genomic_DNA"/>
</dbReference>
<name>A0A8S2FQD3_9BILA</name>
<evidence type="ECO:0008006" key="4">
    <source>
        <dbReference type="Google" id="ProtNLM"/>
    </source>
</evidence>
<dbReference type="GO" id="GO:0015421">
    <property type="term" value="F:ABC-type oligopeptide transporter activity"/>
    <property type="evidence" value="ECO:0007669"/>
    <property type="project" value="TreeGrafter"/>
</dbReference>
<dbReference type="Gene3D" id="3.40.50.300">
    <property type="entry name" value="P-loop containing nucleotide triphosphate hydrolases"/>
    <property type="match status" value="1"/>
</dbReference>
<dbReference type="SUPFAM" id="SSF52540">
    <property type="entry name" value="P-loop containing nucleoside triphosphate hydrolases"/>
    <property type="match status" value="1"/>
</dbReference>
<accession>A0A8S2FQD3</accession>
<dbReference type="EMBL" id="CAJOBA010059627">
    <property type="protein sequence ID" value="CAF4317511.1"/>
    <property type="molecule type" value="Genomic_DNA"/>
</dbReference>
<evidence type="ECO:0000313" key="2">
    <source>
        <dbReference type="EMBL" id="CAF4317511.1"/>
    </source>
</evidence>
<evidence type="ECO:0000313" key="1">
    <source>
        <dbReference type="EMBL" id="CAF1530607.1"/>
    </source>
</evidence>
<proteinExistence type="predicted"/>